<dbReference type="Gene3D" id="3.30.110.170">
    <property type="entry name" value="Protein of unknown function (DUF541), domain 1"/>
    <property type="match status" value="1"/>
</dbReference>
<keyword evidence="2" id="KW-1185">Reference proteome</keyword>
<evidence type="ECO:0000313" key="1">
    <source>
        <dbReference type="EMBL" id="NKY17785.1"/>
    </source>
</evidence>
<organism evidence="1 2">
    <name type="scientific">Tsukamurella spumae</name>
    <dbReference type="NCBI Taxonomy" id="44753"/>
    <lineage>
        <taxon>Bacteria</taxon>
        <taxon>Bacillati</taxon>
        <taxon>Actinomycetota</taxon>
        <taxon>Actinomycetes</taxon>
        <taxon>Mycobacteriales</taxon>
        <taxon>Tsukamurellaceae</taxon>
        <taxon>Tsukamurella</taxon>
    </lineage>
</organism>
<comment type="caution">
    <text evidence="1">The sequence shown here is derived from an EMBL/GenBank/DDBJ whole genome shotgun (WGS) entry which is preliminary data.</text>
</comment>
<dbReference type="AlphaFoldDB" id="A0A846WZU6"/>
<accession>A0A846WZU6</accession>
<dbReference type="PANTHER" id="PTHR34387">
    <property type="entry name" value="SLR1258 PROTEIN"/>
    <property type="match status" value="1"/>
</dbReference>
<dbReference type="Proteomes" id="UP000582646">
    <property type="component" value="Unassembled WGS sequence"/>
</dbReference>
<dbReference type="InterPro" id="IPR052022">
    <property type="entry name" value="26kDa_periplasmic_antigen"/>
</dbReference>
<evidence type="ECO:0000313" key="2">
    <source>
        <dbReference type="Proteomes" id="UP000582646"/>
    </source>
</evidence>
<dbReference type="PANTHER" id="PTHR34387:SF2">
    <property type="entry name" value="SLR1258 PROTEIN"/>
    <property type="match status" value="1"/>
</dbReference>
<proteinExistence type="predicted"/>
<name>A0A846WZU6_9ACTN</name>
<sequence length="234" mass="25686">MSEVEFIVRGSHRVHLPAERGTVALTISREGPEPDAVFSVVAAGAESLSQDIKKLHRPASGPVTWWSSERLLTGSRRPWNDKGKQLPLVYWARVSFRVKFSDFDELNRFAARVAQRDDAELDGTSWTLTDKRRTSVEAEVRSAAVRDARKRAQVYADALDLGRVRPVAVADPGMLGSSSQRSVGTESRLADMSLGAPPAAAAQIDQTPREITVQHDVEARFVATQILTPDRADG</sequence>
<dbReference type="InterPro" id="IPR007497">
    <property type="entry name" value="SIMPL/DUF541"/>
</dbReference>
<dbReference type="Pfam" id="PF04402">
    <property type="entry name" value="SIMPL"/>
    <property type="match status" value="1"/>
</dbReference>
<protein>
    <submittedName>
        <fullName evidence="1">SIMPL domain-containing protein</fullName>
    </submittedName>
</protein>
<dbReference type="Gene3D" id="3.30.70.2970">
    <property type="entry name" value="Protein of unknown function (DUF541), domain 2"/>
    <property type="match status" value="1"/>
</dbReference>
<dbReference type="GO" id="GO:0006974">
    <property type="term" value="P:DNA damage response"/>
    <property type="evidence" value="ECO:0007669"/>
    <property type="project" value="TreeGrafter"/>
</dbReference>
<reference evidence="1 2" key="1">
    <citation type="submission" date="2020-04" db="EMBL/GenBank/DDBJ databases">
        <title>MicrobeNet Type strains.</title>
        <authorList>
            <person name="Nicholson A.C."/>
        </authorList>
    </citation>
    <scope>NUCLEOTIDE SEQUENCE [LARGE SCALE GENOMIC DNA]</scope>
    <source>
        <strain evidence="1 2">DSM 44113</strain>
    </source>
</reference>
<gene>
    <name evidence="1" type="ORF">HF999_05290</name>
</gene>
<dbReference type="EMBL" id="JAAXOQ010000005">
    <property type="protein sequence ID" value="NKY17785.1"/>
    <property type="molecule type" value="Genomic_DNA"/>
</dbReference>
<dbReference type="RefSeq" id="WP_168544860.1">
    <property type="nucleotide sequence ID" value="NZ_BAAAKS010000033.1"/>
</dbReference>